<protein>
    <submittedName>
        <fullName evidence="1">Uncharacterized protein</fullName>
    </submittedName>
</protein>
<comment type="caution">
    <text evidence="1">The sequence shown here is derived from an EMBL/GenBank/DDBJ whole genome shotgun (WGS) entry which is preliminary data.</text>
</comment>
<gene>
    <name evidence="1" type="ORF">RJ641_010299</name>
</gene>
<keyword evidence="2" id="KW-1185">Reference proteome</keyword>
<evidence type="ECO:0000313" key="1">
    <source>
        <dbReference type="EMBL" id="KAK6924099.1"/>
    </source>
</evidence>
<reference evidence="1 2" key="1">
    <citation type="submission" date="2023-12" db="EMBL/GenBank/DDBJ databases">
        <title>A high-quality genome assembly for Dillenia turbinata (Dilleniales).</title>
        <authorList>
            <person name="Chanderbali A."/>
        </authorList>
    </citation>
    <scope>NUCLEOTIDE SEQUENCE [LARGE SCALE GENOMIC DNA]</scope>
    <source>
        <strain evidence="1">LSX21</strain>
        <tissue evidence="1">Leaf</tissue>
    </source>
</reference>
<dbReference type="Gene3D" id="3.40.50.300">
    <property type="entry name" value="P-loop containing nucleotide triphosphate hydrolases"/>
    <property type="match status" value="1"/>
</dbReference>
<accession>A0AAN8V066</accession>
<proteinExistence type="predicted"/>
<evidence type="ECO:0000313" key="2">
    <source>
        <dbReference type="Proteomes" id="UP001370490"/>
    </source>
</evidence>
<dbReference type="InterPro" id="IPR027417">
    <property type="entry name" value="P-loop_NTPase"/>
</dbReference>
<organism evidence="1 2">
    <name type="scientific">Dillenia turbinata</name>
    <dbReference type="NCBI Taxonomy" id="194707"/>
    <lineage>
        <taxon>Eukaryota</taxon>
        <taxon>Viridiplantae</taxon>
        <taxon>Streptophyta</taxon>
        <taxon>Embryophyta</taxon>
        <taxon>Tracheophyta</taxon>
        <taxon>Spermatophyta</taxon>
        <taxon>Magnoliopsida</taxon>
        <taxon>eudicotyledons</taxon>
        <taxon>Gunneridae</taxon>
        <taxon>Pentapetalae</taxon>
        <taxon>Dilleniales</taxon>
        <taxon>Dilleniaceae</taxon>
        <taxon>Dillenia</taxon>
    </lineage>
</organism>
<dbReference type="SUPFAM" id="SSF52540">
    <property type="entry name" value="P-loop containing nucleoside triphosphate hydrolases"/>
    <property type="match status" value="1"/>
</dbReference>
<name>A0AAN8V066_9MAGN</name>
<dbReference type="AlphaFoldDB" id="A0AAN8V066"/>
<dbReference type="Proteomes" id="UP001370490">
    <property type="component" value="Unassembled WGS sequence"/>
</dbReference>
<sequence length="221" mass="25115">MFMNVVVGDVLGTTVPVIYVKYENKIQRVGERMRMQMRSVYERVDENEKLIQTILFNHHEKIVFFFCSSPPKFTVGLDKPLKELKQRLRGSEFVIVVSGAAGLGKTTLVKMLCNDNKVKGLDYAVPNLQDGEEALNRLQCLLEELPALVVLDDVCSATHMQFHIPECNIVVVKIIPVRRELEYARRPYCEKDSQSRWEISSCIQSVGNSVDGLQKLGIRGQ</sequence>
<dbReference type="EMBL" id="JBAMMX010000017">
    <property type="protein sequence ID" value="KAK6924099.1"/>
    <property type="molecule type" value="Genomic_DNA"/>
</dbReference>